<dbReference type="InterPro" id="IPR001497">
    <property type="entry name" value="MethylDNA_cys_MeTrfase_AS"/>
</dbReference>
<sequence>MGTRIIDSPLGPLRLTSDGRALTALDWVNRDGTGADQHPDPGSDPLLEETARQLDAYFAGRLHNFDLPLNPAGTPFRQRVWDLMLTIPYGEAATYGGMAKALSSAPRAVGGACGANPIPIIIPCHRVLASGGAPGGYSGFGGLDTKAFLLTLERRHAPAQSTAQSLIQSTARDSQRALL</sequence>
<evidence type="ECO:0000256" key="8">
    <source>
        <dbReference type="ARBA" id="ARBA00049348"/>
    </source>
</evidence>
<evidence type="ECO:0000256" key="5">
    <source>
        <dbReference type="ARBA" id="ARBA00022679"/>
    </source>
</evidence>
<evidence type="ECO:0000259" key="11">
    <source>
        <dbReference type="Pfam" id="PF02870"/>
    </source>
</evidence>
<dbReference type="Gene3D" id="1.10.10.10">
    <property type="entry name" value="Winged helix-like DNA-binding domain superfamily/Winged helix DNA-binding domain"/>
    <property type="match status" value="1"/>
</dbReference>
<feature type="domain" description="Methylated-DNA-[protein]-cysteine S-methyltransferase DNA binding" evidence="10">
    <location>
        <begin position="75"/>
        <end position="154"/>
    </location>
</feature>
<keyword evidence="4 9" id="KW-0489">Methyltransferase</keyword>
<dbReference type="EMBL" id="QYUL01000002">
    <property type="protein sequence ID" value="RJF81475.1"/>
    <property type="molecule type" value="Genomic_DNA"/>
</dbReference>
<evidence type="ECO:0000256" key="6">
    <source>
        <dbReference type="ARBA" id="ARBA00022763"/>
    </source>
</evidence>
<dbReference type="GO" id="GO:0005737">
    <property type="term" value="C:cytoplasm"/>
    <property type="evidence" value="ECO:0007669"/>
    <property type="project" value="UniProtKB-SubCell"/>
</dbReference>
<evidence type="ECO:0000256" key="7">
    <source>
        <dbReference type="ARBA" id="ARBA00023204"/>
    </source>
</evidence>
<evidence type="ECO:0000313" key="12">
    <source>
        <dbReference type="EMBL" id="RJF81475.1"/>
    </source>
</evidence>
<evidence type="ECO:0000256" key="9">
    <source>
        <dbReference type="HAMAP-Rule" id="MF_00772"/>
    </source>
</evidence>
<dbReference type="NCBIfam" id="TIGR00589">
    <property type="entry name" value="ogt"/>
    <property type="match status" value="1"/>
</dbReference>
<dbReference type="InterPro" id="IPR023546">
    <property type="entry name" value="MGMT"/>
</dbReference>
<evidence type="ECO:0000256" key="4">
    <source>
        <dbReference type="ARBA" id="ARBA00022603"/>
    </source>
</evidence>
<comment type="caution">
    <text evidence="12">The sequence shown here is derived from an EMBL/GenBank/DDBJ whole genome shotgun (WGS) entry which is preliminary data.</text>
</comment>
<dbReference type="InterPro" id="IPR036631">
    <property type="entry name" value="MGMT_N_sf"/>
</dbReference>
<dbReference type="Proteomes" id="UP000283458">
    <property type="component" value="Unassembled WGS sequence"/>
</dbReference>
<organism evidence="12 13">
    <name type="scientific">Azospirillum cavernae</name>
    <dbReference type="NCBI Taxonomy" id="2320860"/>
    <lineage>
        <taxon>Bacteria</taxon>
        <taxon>Pseudomonadati</taxon>
        <taxon>Pseudomonadota</taxon>
        <taxon>Alphaproteobacteria</taxon>
        <taxon>Rhodospirillales</taxon>
        <taxon>Azospirillaceae</taxon>
        <taxon>Azospirillum</taxon>
    </lineage>
</organism>
<evidence type="ECO:0000256" key="2">
    <source>
        <dbReference type="ARBA" id="ARBA00008711"/>
    </source>
</evidence>
<dbReference type="RefSeq" id="WP_119831566.1">
    <property type="nucleotide sequence ID" value="NZ_QYUL01000002.1"/>
</dbReference>
<dbReference type="SUPFAM" id="SSF46767">
    <property type="entry name" value="Methylated DNA-protein cysteine methyltransferase, C-terminal domain"/>
    <property type="match status" value="1"/>
</dbReference>
<dbReference type="PANTHER" id="PTHR10815:SF13">
    <property type="entry name" value="METHYLATED-DNA--PROTEIN-CYSTEINE METHYLTRANSFERASE"/>
    <property type="match status" value="1"/>
</dbReference>
<proteinExistence type="inferred from homology"/>
<keyword evidence="3 9" id="KW-0963">Cytoplasm</keyword>
<comment type="function">
    <text evidence="9">Involved in the cellular defense against the biological effects of O6-methylguanine (O6-MeG) and O4-methylthymine (O4-MeT) in DNA. Repairs the methylated nucleobase in DNA by stoichiometrically transferring the methyl group to a cysteine residue in the enzyme. This is a suicide reaction: the enzyme is irreversibly inactivated.</text>
</comment>
<dbReference type="InterPro" id="IPR008332">
    <property type="entry name" value="MethylG_MeTrfase_N"/>
</dbReference>
<evidence type="ECO:0000259" key="10">
    <source>
        <dbReference type="Pfam" id="PF01035"/>
    </source>
</evidence>
<comment type="subcellular location">
    <subcellularLocation>
        <location evidence="9">Cytoplasm</location>
    </subcellularLocation>
</comment>
<dbReference type="PROSITE" id="PS00374">
    <property type="entry name" value="MGMT"/>
    <property type="match status" value="1"/>
</dbReference>
<keyword evidence="5 9" id="KW-0808">Transferase</keyword>
<comment type="miscellaneous">
    <text evidence="9">This enzyme catalyzes only one turnover and therefore is not strictly catalytic. According to one definition, an enzyme is a biocatalyst that acts repeatedly and over many reaction cycles.</text>
</comment>
<protein>
    <recommendedName>
        <fullName evidence="9">Methylated-DNA--protein-cysteine methyltransferase</fullName>
        <ecNumber evidence="9">2.1.1.63</ecNumber>
    </recommendedName>
    <alternativeName>
        <fullName evidence="9">6-O-methylguanine-DNA methyltransferase</fullName>
        <shortName evidence="9">MGMT</shortName>
    </alternativeName>
    <alternativeName>
        <fullName evidence="9">O-6-methylguanine-DNA-alkyltransferase</fullName>
    </alternativeName>
</protein>
<comment type="catalytic activity">
    <reaction evidence="1 9">
        <text>a 4-O-methyl-thymidine in DNA + L-cysteinyl-[protein] = a thymidine in DNA + S-methyl-L-cysteinyl-[protein]</text>
        <dbReference type="Rhea" id="RHEA:53428"/>
        <dbReference type="Rhea" id="RHEA-COMP:10131"/>
        <dbReference type="Rhea" id="RHEA-COMP:10132"/>
        <dbReference type="Rhea" id="RHEA-COMP:13555"/>
        <dbReference type="Rhea" id="RHEA-COMP:13556"/>
        <dbReference type="ChEBI" id="CHEBI:29950"/>
        <dbReference type="ChEBI" id="CHEBI:82612"/>
        <dbReference type="ChEBI" id="CHEBI:137386"/>
        <dbReference type="ChEBI" id="CHEBI:137387"/>
        <dbReference type="EC" id="2.1.1.63"/>
    </reaction>
</comment>
<dbReference type="InterPro" id="IPR014048">
    <property type="entry name" value="MethylDNA_cys_MeTrfase_DNA-bd"/>
</dbReference>
<keyword evidence="6 9" id="KW-0227">DNA damage</keyword>
<dbReference type="EC" id="2.1.1.63" evidence="9"/>
<dbReference type="AlphaFoldDB" id="A0A418VWC8"/>
<dbReference type="InterPro" id="IPR036217">
    <property type="entry name" value="MethylDNA_cys_MeTrfase_DNAb"/>
</dbReference>
<dbReference type="OrthoDB" id="9802228at2"/>
<evidence type="ECO:0000256" key="3">
    <source>
        <dbReference type="ARBA" id="ARBA00022490"/>
    </source>
</evidence>
<dbReference type="SUPFAM" id="SSF53155">
    <property type="entry name" value="Methylated DNA-protein cysteine methyltransferase domain"/>
    <property type="match status" value="1"/>
</dbReference>
<dbReference type="PANTHER" id="PTHR10815">
    <property type="entry name" value="METHYLATED-DNA--PROTEIN-CYSTEINE METHYLTRANSFERASE"/>
    <property type="match status" value="1"/>
</dbReference>
<evidence type="ECO:0000313" key="13">
    <source>
        <dbReference type="Proteomes" id="UP000283458"/>
    </source>
</evidence>
<feature type="active site" description="Nucleophile; methyl group acceptor" evidence="9">
    <location>
        <position position="124"/>
    </location>
</feature>
<keyword evidence="13" id="KW-1185">Reference proteome</keyword>
<dbReference type="CDD" id="cd06445">
    <property type="entry name" value="ATase"/>
    <property type="match status" value="1"/>
</dbReference>
<feature type="domain" description="Methylguanine DNA methyltransferase ribonuclease-like" evidence="11">
    <location>
        <begin position="5"/>
        <end position="70"/>
    </location>
</feature>
<dbReference type="Gene3D" id="3.30.160.70">
    <property type="entry name" value="Methylated DNA-protein cysteine methyltransferase domain"/>
    <property type="match status" value="1"/>
</dbReference>
<name>A0A418VWC8_9PROT</name>
<comment type="similarity">
    <text evidence="2 9">Belongs to the MGMT family.</text>
</comment>
<dbReference type="InterPro" id="IPR036388">
    <property type="entry name" value="WH-like_DNA-bd_sf"/>
</dbReference>
<dbReference type="HAMAP" id="MF_00772">
    <property type="entry name" value="OGT"/>
    <property type="match status" value="1"/>
</dbReference>
<dbReference type="GO" id="GO:0003908">
    <property type="term" value="F:methylated-DNA-[protein]-cysteine S-methyltransferase activity"/>
    <property type="evidence" value="ECO:0007669"/>
    <property type="project" value="UniProtKB-UniRule"/>
</dbReference>
<dbReference type="FunFam" id="1.10.10.10:FF:000214">
    <property type="entry name" value="Methylated-DNA--protein-cysteine methyltransferase"/>
    <property type="match status" value="1"/>
</dbReference>
<dbReference type="Pfam" id="PF01035">
    <property type="entry name" value="DNA_binding_1"/>
    <property type="match status" value="1"/>
</dbReference>
<gene>
    <name evidence="12" type="ORF">D3877_15065</name>
</gene>
<keyword evidence="7 9" id="KW-0234">DNA repair</keyword>
<evidence type="ECO:0000256" key="1">
    <source>
        <dbReference type="ARBA" id="ARBA00001286"/>
    </source>
</evidence>
<dbReference type="Pfam" id="PF02870">
    <property type="entry name" value="Methyltransf_1N"/>
    <property type="match status" value="1"/>
</dbReference>
<accession>A0A418VWC8</accession>
<dbReference type="GO" id="GO:0032259">
    <property type="term" value="P:methylation"/>
    <property type="evidence" value="ECO:0007669"/>
    <property type="project" value="UniProtKB-KW"/>
</dbReference>
<comment type="catalytic activity">
    <reaction evidence="8 9">
        <text>a 6-O-methyl-2'-deoxyguanosine in DNA + L-cysteinyl-[protein] = S-methyl-L-cysteinyl-[protein] + a 2'-deoxyguanosine in DNA</text>
        <dbReference type="Rhea" id="RHEA:24000"/>
        <dbReference type="Rhea" id="RHEA-COMP:10131"/>
        <dbReference type="Rhea" id="RHEA-COMP:10132"/>
        <dbReference type="Rhea" id="RHEA-COMP:11367"/>
        <dbReference type="Rhea" id="RHEA-COMP:11368"/>
        <dbReference type="ChEBI" id="CHEBI:29950"/>
        <dbReference type="ChEBI" id="CHEBI:82612"/>
        <dbReference type="ChEBI" id="CHEBI:85445"/>
        <dbReference type="ChEBI" id="CHEBI:85448"/>
        <dbReference type="EC" id="2.1.1.63"/>
    </reaction>
</comment>
<dbReference type="GO" id="GO:0006307">
    <property type="term" value="P:DNA alkylation repair"/>
    <property type="evidence" value="ECO:0007669"/>
    <property type="project" value="UniProtKB-UniRule"/>
</dbReference>
<reference evidence="12 13" key="1">
    <citation type="submission" date="2018-09" db="EMBL/GenBank/DDBJ databases">
        <authorList>
            <person name="Zhu H."/>
        </authorList>
    </citation>
    <scope>NUCLEOTIDE SEQUENCE [LARGE SCALE GENOMIC DNA]</scope>
    <source>
        <strain evidence="12 13">K2W22B-5</strain>
    </source>
</reference>